<evidence type="ECO:0000313" key="7">
    <source>
        <dbReference type="Proteomes" id="UP000073492"/>
    </source>
</evidence>
<dbReference type="STRING" id="113226.A0A139IAB4"/>
<proteinExistence type="predicted"/>
<accession>A0A139IAB4</accession>
<dbReference type="Gene3D" id="3.50.50.60">
    <property type="entry name" value="FAD/NAD(P)-binding domain"/>
    <property type="match status" value="1"/>
</dbReference>
<dbReference type="GO" id="GO:0004497">
    <property type="term" value="F:monooxygenase activity"/>
    <property type="evidence" value="ECO:0007669"/>
    <property type="project" value="UniProtKB-KW"/>
</dbReference>
<dbReference type="OrthoDB" id="655030at2759"/>
<keyword evidence="2" id="KW-0274">FAD</keyword>
<evidence type="ECO:0000313" key="6">
    <source>
        <dbReference type="EMBL" id="KXT11535.1"/>
    </source>
</evidence>
<keyword evidence="3" id="KW-0560">Oxidoreductase</keyword>
<dbReference type="PANTHER" id="PTHR46972">
    <property type="entry name" value="MONOOXYGENASE ASQM-RELATED"/>
    <property type="match status" value="1"/>
</dbReference>
<organism evidence="6 7">
    <name type="scientific">Pseudocercospora musae</name>
    <dbReference type="NCBI Taxonomy" id="113226"/>
    <lineage>
        <taxon>Eukaryota</taxon>
        <taxon>Fungi</taxon>
        <taxon>Dikarya</taxon>
        <taxon>Ascomycota</taxon>
        <taxon>Pezizomycotina</taxon>
        <taxon>Dothideomycetes</taxon>
        <taxon>Dothideomycetidae</taxon>
        <taxon>Mycosphaerellales</taxon>
        <taxon>Mycosphaerellaceae</taxon>
        <taxon>Pseudocercospora</taxon>
    </lineage>
</organism>
<dbReference type="EMBL" id="LFZO01000195">
    <property type="protein sequence ID" value="KXT11535.1"/>
    <property type="molecule type" value="Genomic_DNA"/>
</dbReference>
<keyword evidence="5" id="KW-1133">Transmembrane helix</keyword>
<keyword evidence="4" id="KW-0503">Monooxygenase</keyword>
<dbReference type="Proteomes" id="UP000073492">
    <property type="component" value="Unassembled WGS sequence"/>
</dbReference>
<keyword evidence="1" id="KW-0285">Flavoprotein</keyword>
<feature type="transmembrane region" description="Helical" evidence="5">
    <location>
        <begin position="188"/>
        <end position="207"/>
    </location>
</feature>
<evidence type="ECO:0000256" key="4">
    <source>
        <dbReference type="ARBA" id="ARBA00023033"/>
    </source>
</evidence>
<evidence type="ECO:0000256" key="3">
    <source>
        <dbReference type="ARBA" id="ARBA00023002"/>
    </source>
</evidence>
<evidence type="ECO:0000256" key="5">
    <source>
        <dbReference type="SAM" id="Phobius"/>
    </source>
</evidence>
<evidence type="ECO:0000256" key="2">
    <source>
        <dbReference type="ARBA" id="ARBA00022827"/>
    </source>
</evidence>
<dbReference type="SUPFAM" id="SSF51905">
    <property type="entry name" value="FAD/NAD(P)-binding domain"/>
    <property type="match status" value="1"/>
</dbReference>
<keyword evidence="7" id="KW-1185">Reference proteome</keyword>
<reference evidence="6 7" key="1">
    <citation type="submission" date="2015-07" db="EMBL/GenBank/DDBJ databases">
        <title>Comparative genomics of the Sigatoka disease complex on banana suggests a link between parallel evolutionary changes in Pseudocercospora fijiensis and Pseudocercospora eumusae and increased virulence on the banana host.</title>
        <authorList>
            <person name="Chang T.-C."/>
            <person name="Salvucci A."/>
            <person name="Crous P.W."/>
            <person name="Stergiopoulos I."/>
        </authorList>
    </citation>
    <scope>NUCLEOTIDE SEQUENCE [LARGE SCALE GENOMIC DNA]</scope>
    <source>
        <strain evidence="6 7">CBS 116634</strain>
    </source>
</reference>
<gene>
    <name evidence="6" type="ORF">AC579_6573</name>
</gene>
<keyword evidence="5" id="KW-0812">Transmembrane</keyword>
<comment type="caution">
    <text evidence="6">The sequence shown here is derived from an EMBL/GenBank/DDBJ whole genome shotgun (WGS) entry which is preliminary data.</text>
</comment>
<keyword evidence="5" id="KW-0472">Membrane</keyword>
<evidence type="ECO:0008006" key="8">
    <source>
        <dbReference type="Google" id="ProtNLM"/>
    </source>
</evidence>
<name>A0A139IAB4_9PEZI</name>
<dbReference type="InterPro" id="IPR036188">
    <property type="entry name" value="FAD/NAD-bd_sf"/>
</dbReference>
<protein>
    <recommendedName>
        <fullName evidence="8">FAD-binding domain-containing protein</fullName>
    </recommendedName>
</protein>
<evidence type="ECO:0000256" key="1">
    <source>
        <dbReference type="ARBA" id="ARBA00022630"/>
    </source>
</evidence>
<sequence>MMPWRQEHCVASKVASSLESWCTKSLISKAPAQVVQHNEKFHLQNVSTWSVRQPDWQKQDGYDVTNAQQAKAAARKDYSDWDPRLLDLVLRADDKVVPRDLHMLPVGHKWEHKQGVTLIGDAAHVMVDAMKLAELIITAASTSENSSNQKGTLDKNVKTFEQDMFKRATETQQLTVEKYIVRAVSGELGTLVSNIILAPIVYTWFFFFKLIY</sequence>
<dbReference type="PANTHER" id="PTHR46972:SF1">
    <property type="entry name" value="FAD DEPENDENT OXIDOREDUCTASE DOMAIN-CONTAINING PROTEIN"/>
    <property type="match status" value="1"/>
</dbReference>
<dbReference type="AlphaFoldDB" id="A0A139IAB4"/>